<sequence length="155" mass="17960">MIVRVLQPRQLQQIVDHPLQMDAFGQHLLVVFIDFGGILDDMIVQGLQRAADDRDRRAQFMGNARDEILAHLIQLGAFLRSLSQLVRQDIDVGGKRTHFIILDDPRMGFVMVIRQLLCRFFHLFQRLDEPFRQQDRYPDGSDQSQSQADSQGRKS</sequence>
<evidence type="ECO:0000256" key="1">
    <source>
        <dbReference type="SAM" id="MobiDB-lite"/>
    </source>
</evidence>
<accession>A0A644Z7P6</accession>
<name>A0A644Z7P6_9ZZZZ</name>
<evidence type="ECO:0000313" key="2">
    <source>
        <dbReference type="EMBL" id="MPM36647.1"/>
    </source>
</evidence>
<gene>
    <name evidence="2" type="ORF">SDC9_83246</name>
</gene>
<comment type="caution">
    <text evidence="2">The sequence shown here is derived from an EMBL/GenBank/DDBJ whole genome shotgun (WGS) entry which is preliminary data.</text>
</comment>
<protein>
    <submittedName>
        <fullName evidence="2">Uncharacterized protein</fullName>
    </submittedName>
</protein>
<dbReference type="AlphaFoldDB" id="A0A644Z7P6"/>
<reference evidence="2" key="1">
    <citation type="submission" date="2019-08" db="EMBL/GenBank/DDBJ databases">
        <authorList>
            <person name="Kucharzyk K."/>
            <person name="Murdoch R.W."/>
            <person name="Higgins S."/>
            <person name="Loffler F."/>
        </authorList>
    </citation>
    <scope>NUCLEOTIDE SEQUENCE</scope>
</reference>
<proteinExistence type="predicted"/>
<organism evidence="2">
    <name type="scientific">bioreactor metagenome</name>
    <dbReference type="NCBI Taxonomy" id="1076179"/>
    <lineage>
        <taxon>unclassified sequences</taxon>
        <taxon>metagenomes</taxon>
        <taxon>ecological metagenomes</taxon>
    </lineage>
</organism>
<dbReference type="EMBL" id="VSSQ01007678">
    <property type="protein sequence ID" value="MPM36647.1"/>
    <property type="molecule type" value="Genomic_DNA"/>
</dbReference>
<feature type="compositionally biased region" description="Low complexity" evidence="1">
    <location>
        <begin position="140"/>
        <end position="155"/>
    </location>
</feature>
<feature type="region of interest" description="Disordered" evidence="1">
    <location>
        <begin position="133"/>
        <end position="155"/>
    </location>
</feature>